<dbReference type="PANTHER" id="PTHR33908:SF11">
    <property type="entry name" value="MEMBRANE PROTEIN"/>
    <property type="match status" value="1"/>
</dbReference>
<feature type="transmembrane region" description="Helical" evidence="8">
    <location>
        <begin position="343"/>
        <end position="365"/>
    </location>
</feature>
<evidence type="ECO:0000256" key="8">
    <source>
        <dbReference type="SAM" id="Phobius"/>
    </source>
</evidence>
<feature type="transmembrane region" description="Helical" evidence="8">
    <location>
        <begin position="45"/>
        <end position="69"/>
    </location>
</feature>
<keyword evidence="5 8" id="KW-0812">Transmembrane</keyword>
<protein>
    <submittedName>
        <fullName evidence="10">Glycosyltransferase family 39 protein</fullName>
    </submittedName>
</protein>
<feature type="transmembrane region" description="Helical" evidence="8">
    <location>
        <begin position="153"/>
        <end position="170"/>
    </location>
</feature>
<dbReference type="AlphaFoldDB" id="A0A9X0UG63"/>
<dbReference type="GO" id="GO:0009103">
    <property type="term" value="P:lipopolysaccharide biosynthetic process"/>
    <property type="evidence" value="ECO:0007669"/>
    <property type="project" value="UniProtKB-ARBA"/>
</dbReference>
<sequence length="545" mass="59053">MLEPSGPVAIELAELGMPYDDAVLHLMKRSSAAKLLTGPLPRAPMVTSGAATTMALIGITALGLLLRLYRLDAASFWSDEAFSGYWIQRDLGFIWTDGLFIETTPPLYYMLLKIWAAVAGDGDFALRLFSAIASAITIPLVFLLAVQIAAVPAALVSALLFALAPMQIFYAQEARVYTLVSLFFALTLLGLLRFVRRSLAAVPAQGRIAAHAPLALFTAGAALLIYAHATSVFTVAALSICGGGMLLTRPAGREALPRFLLANLVVAVLALPELYAIMHQAGRFDLDWISPPDLVAVLNLLNNLLIDPVTPQSLFRLSCILSCGTVALLGLTLPFLRLERNAAVLLFGVPILFLVAVIGLSFWSPFLIPRIIIWIGVPFSIIAGMALVSPAPRLMRGGLAIALAACVALGLQGVYVRTLADKQDWRGAMAKVLSHLSPDDMVVLGPGTSVLPMLRYAEGIFDDHKRAIFRWAPRPLPPDLYVHHRVQAPTALTTEALAAAAHQGRRIWLLMPQYDWVRNADAKLLEQMPPATIDRSYAMIMLLSW</sequence>
<feature type="domain" description="Glycosyltransferase RgtA/B/C/D-like" evidence="9">
    <location>
        <begin position="104"/>
        <end position="250"/>
    </location>
</feature>
<dbReference type="RefSeq" id="WP_186773430.1">
    <property type="nucleotide sequence ID" value="NZ_JACOMF010000071.1"/>
</dbReference>
<dbReference type="InterPro" id="IPR050297">
    <property type="entry name" value="LipidA_mod_glycosyltrf_83"/>
</dbReference>
<keyword evidence="4" id="KW-0808">Transferase</keyword>
<feature type="transmembrane region" description="Helical" evidence="8">
    <location>
        <begin position="398"/>
        <end position="416"/>
    </location>
</feature>
<organism evidence="10 11">
    <name type="scientific">Siccirubricoccus deserti</name>
    <dbReference type="NCBI Taxonomy" id="2013562"/>
    <lineage>
        <taxon>Bacteria</taxon>
        <taxon>Pseudomonadati</taxon>
        <taxon>Pseudomonadota</taxon>
        <taxon>Alphaproteobacteria</taxon>
        <taxon>Acetobacterales</taxon>
        <taxon>Roseomonadaceae</taxon>
        <taxon>Siccirubricoccus</taxon>
    </lineage>
</organism>
<evidence type="ECO:0000259" key="9">
    <source>
        <dbReference type="Pfam" id="PF13231"/>
    </source>
</evidence>
<proteinExistence type="predicted"/>
<evidence type="ECO:0000256" key="1">
    <source>
        <dbReference type="ARBA" id="ARBA00004651"/>
    </source>
</evidence>
<gene>
    <name evidence="10" type="ORF">H7965_25825</name>
</gene>
<evidence type="ECO:0000256" key="7">
    <source>
        <dbReference type="ARBA" id="ARBA00023136"/>
    </source>
</evidence>
<feature type="transmembrane region" description="Helical" evidence="8">
    <location>
        <begin position="90"/>
        <end position="112"/>
    </location>
</feature>
<keyword evidence="6 8" id="KW-1133">Transmembrane helix</keyword>
<name>A0A9X0UG63_9PROT</name>
<evidence type="ECO:0000256" key="4">
    <source>
        <dbReference type="ARBA" id="ARBA00022679"/>
    </source>
</evidence>
<dbReference type="Proteomes" id="UP000600101">
    <property type="component" value="Unassembled WGS sequence"/>
</dbReference>
<evidence type="ECO:0000313" key="11">
    <source>
        <dbReference type="Proteomes" id="UP000600101"/>
    </source>
</evidence>
<feature type="transmembrane region" description="Helical" evidence="8">
    <location>
        <begin position="208"/>
        <end position="226"/>
    </location>
</feature>
<dbReference type="GO" id="GO:0016763">
    <property type="term" value="F:pentosyltransferase activity"/>
    <property type="evidence" value="ECO:0007669"/>
    <property type="project" value="TreeGrafter"/>
</dbReference>
<dbReference type="GO" id="GO:0005886">
    <property type="term" value="C:plasma membrane"/>
    <property type="evidence" value="ECO:0007669"/>
    <property type="project" value="UniProtKB-SubCell"/>
</dbReference>
<comment type="subcellular location">
    <subcellularLocation>
        <location evidence="1">Cell membrane</location>
        <topology evidence="1">Multi-pass membrane protein</topology>
    </subcellularLocation>
</comment>
<feature type="transmembrane region" description="Helical" evidence="8">
    <location>
        <begin position="371"/>
        <end position="391"/>
    </location>
</feature>
<evidence type="ECO:0000256" key="5">
    <source>
        <dbReference type="ARBA" id="ARBA00022692"/>
    </source>
</evidence>
<feature type="transmembrane region" description="Helical" evidence="8">
    <location>
        <begin position="314"/>
        <end position="336"/>
    </location>
</feature>
<keyword evidence="11" id="KW-1185">Reference proteome</keyword>
<dbReference type="Pfam" id="PF13231">
    <property type="entry name" value="PMT_2"/>
    <property type="match status" value="1"/>
</dbReference>
<evidence type="ECO:0000256" key="2">
    <source>
        <dbReference type="ARBA" id="ARBA00022475"/>
    </source>
</evidence>
<accession>A0A9X0UG63</accession>
<evidence type="ECO:0000256" key="6">
    <source>
        <dbReference type="ARBA" id="ARBA00022989"/>
    </source>
</evidence>
<reference evidence="10" key="1">
    <citation type="submission" date="2020-08" db="EMBL/GenBank/DDBJ databases">
        <authorList>
            <person name="Hu Y."/>
            <person name="Nguyen S.V."/>
            <person name="Li F."/>
            <person name="Fanning S."/>
        </authorList>
    </citation>
    <scope>NUCLEOTIDE SEQUENCE</scope>
    <source>
        <strain evidence="10">SYSU D8009</strain>
    </source>
</reference>
<keyword evidence="3" id="KW-0328">Glycosyltransferase</keyword>
<feature type="transmembrane region" description="Helical" evidence="8">
    <location>
        <begin position="176"/>
        <end position="196"/>
    </location>
</feature>
<dbReference type="InterPro" id="IPR038731">
    <property type="entry name" value="RgtA/B/C-like"/>
</dbReference>
<feature type="transmembrane region" description="Helical" evidence="8">
    <location>
        <begin position="260"/>
        <end position="278"/>
    </location>
</feature>
<keyword evidence="7 8" id="KW-0472">Membrane</keyword>
<evidence type="ECO:0000313" key="10">
    <source>
        <dbReference type="EMBL" id="MBC4018686.1"/>
    </source>
</evidence>
<evidence type="ECO:0000256" key="3">
    <source>
        <dbReference type="ARBA" id="ARBA00022676"/>
    </source>
</evidence>
<feature type="transmembrane region" description="Helical" evidence="8">
    <location>
        <begin position="124"/>
        <end position="146"/>
    </location>
</feature>
<dbReference type="EMBL" id="JACOMF010000071">
    <property type="protein sequence ID" value="MBC4018686.1"/>
    <property type="molecule type" value="Genomic_DNA"/>
</dbReference>
<comment type="caution">
    <text evidence="10">The sequence shown here is derived from an EMBL/GenBank/DDBJ whole genome shotgun (WGS) entry which is preliminary data.</text>
</comment>
<keyword evidence="2" id="KW-1003">Cell membrane</keyword>
<dbReference type="PANTHER" id="PTHR33908">
    <property type="entry name" value="MANNOSYLTRANSFERASE YKCB-RELATED"/>
    <property type="match status" value="1"/>
</dbReference>
<feature type="transmembrane region" description="Helical" evidence="8">
    <location>
        <begin position="232"/>
        <end position="248"/>
    </location>
</feature>